<evidence type="ECO:0000313" key="4">
    <source>
        <dbReference type="EMBL" id="RXZ49939.1"/>
    </source>
</evidence>
<dbReference type="SUPFAM" id="SSF53901">
    <property type="entry name" value="Thiolase-like"/>
    <property type="match status" value="2"/>
</dbReference>
<sequence length="422" mass="45544">MLHGGRGPRRISLSSAAPLESRRRCAADGCHGRDAPVPYCHPMGTTASAYLTGFGRYLPGDPVDNHGIVARLGGDDPVTARIRGMILDQNGIRQRHYALDERGEPTELNEELAVKALRAALDDRGIRPDDLRMLATATTIGDVLVPGFASMVHGRLGGGPMQLLSASGVCASSLQALDAAVGKVKLGEHPRVAVVGSELASRSLRQRRFDGIRAGMDSHFLRWMLSDGAGAVVVEFQPHPSRPSLRVDWVRHVSLAHEHDVCMRAGMDGLEPEVGRTWQDVGIGDAEASGMFVLRQDVSVLDDLAGAGLREFEQLVDIGLVDVSHLDHVVCHYSTNAFRDLAFDGLRKRIPTLDTDRWFSNLETCGNTGAASIFIALEEAWRTGRFSPGETILLAVPESGRFSFAFAHLTVVAPPDQQGAPT</sequence>
<feature type="domain" description="Beta-ketoacyl-[acyl-carrier-protein] synthase III C-terminal" evidence="3">
    <location>
        <begin position="322"/>
        <end position="395"/>
    </location>
</feature>
<keyword evidence="1" id="KW-0808">Transferase</keyword>
<reference evidence="4 5" key="1">
    <citation type="submission" date="2019-01" db="EMBL/GenBank/DDBJ databases">
        <authorList>
            <person name="Li J."/>
        </authorList>
    </citation>
    <scope>NUCLEOTIDE SEQUENCE [LARGE SCALE GENOMIC DNA]</scope>
    <source>
        <strain evidence="4 5">CGMCC 4.7180</strain>
    </source>
</reference>
<gene>
    <name evidence="4" type="ORF">ESO86_04480</name>
</gene>
<dbReference type="PANTHER" id="PTHR34069">
    <property type="entry name" value="3-OXOACYL-[ACYL-CARRIER-PROTEIN] SYNTHASE 3"/>
    <property type="match status" value="1"/>
</dbReference>
<dbReference type="Proteomes" id="UP000292881">
    <property type="component" value="Unassembled WGS sequence"/>
</dbReference>
<evidence type="ECO:0000256" key="2">
    <source>
        <dbReference type="ARBA" id="ARBA00023315"/>
    </source>
</evidence>
<accession>A0A4Q2JT96</accession>
<dbReference type="InterPro" id="IPR013747">
    <property type="entry name" value="ACP_syn_III_C"/>
</dbReference>
<name>A0A4Q2JT96_9MICO</name>
<dbReference type="Pfam" id="PF08541">
    <property type="entry name" value="ACP_syn_III_C"/>
    <property type="match status" value="1"/>
</dbReference>
<proteinExistence type="predicted"/>
<dbReference type="AlphaFoldDB" id="A0A4Q2JT96"/>
<dbReference type="CDD" id="cd00827">
    <property type="entry name" value="init_cond_enzymes"/>
    <property type="match status" value="1"/>
</dbReference>
<dbReference type="InterPro" id="IPR016039">
    <property type="entry name" value="Thiolase-like"/>
</dbReference>
<dbReference type="PANTHER" id="PTHR34069:SF3">
    <property type="entry name" value="ACYL-COA:ACYL-COA ALKYLTRANSFERASE"/>
    <property type="match status" value="1"/>
</dbReference>
<evidence type="ECO:0000259" key="3">
    <source>
        <dbReference type="Pfam" id="PF08541"/>
    </source>
</evidence>
<dbReference type="EMBL" id="SDPL01000047">
    <property type="protein sequence ID" value="RXZ49939.1"/>
    <property type="molecule type" value="Genomic_DNA"/>
</dbReference>
<dbReference type="OrthoDB" id="2514738at2"/>
<keyword evidence="2" id="KW-0012">Acyltransferase</keyword>
<dbReference type="Gene3D" id="3.40.47.10">
    <property type="match status" value="2"/>
</dbReference>
<evidence type="ECO:0000256" key="1">
    <source>
        <dbReference type="ARBA" id="ARBA00022679"/>
    </source>
</evidence>
<protein>
    <submittedName>
        <fullName evidence="4">3-oxoacyl-ACP synthase</fullName>
    </submittedName>
</protein>
<comment type="caution">
    <text evidence="4">The sequence shown here is derived from an EMBL/GenBank/DDBJ whole genome shotgun (WGS) entry which is preliminary data.</text>
</comment>
<organism evidence="4 5">
    <name type="scientific">Agromyces binzhouensis</name>
    <dbReference type="NCBI Taxonomy" id="1817495"/>
    <lineage>
        <taxon>Bacteria</taxon>
        <taxon>Bacillati</taxon>
        <taxon>Actinomycetota</taxon>
        <taxon>Actinomycetes</taxon>
        <taxon>Micrococcales</taxon>
        <taxon>Microbacteriaceae</taxon>
        <taxon>Agromyces</taxon>
    </lineage>
</organism>
<evidence type="ECO:0000313" key="5">
    <source>
        <dbReference type="Proteomes" id="UP000292881"/>
    </source>
</evidence>
<keyword evidence="5" id="KW-1185">Reference proteome</keyword>
<dbReference type="GO" id="GO:0016746">
    <property type="term" value="F:acyltransferase activity"/>
    <property type="evidence" value="ECO:0007669"/>
    <property type="project" value="UniProtKB-KW"/>
</dbReference>
<dbReference type="GO" id="GO:0044550">
    <property type="term" value="P:secondary metabolite biosynthetic process"/>
    <property type="evidence" value="ECO:0007669"/>
    <property type="project" value="TreeGrafter"/>
</dbReference>